<evidence type="ECO:0000256" key="8">
    <source>
        <dbReference type="PROSITE-ProRule" id="PRU00804"/>
    </source>
</evidence>
<dbReference type="InterPro" id="IPR035979">
    <property type="entry name" value="RBD_domain_sf"/>
</dbReference>
<dbReference type="GO" id="GO:0044615">
    <property type="term" value="C:nuclear pore nuclear basket"/>
    <property type="evidence" value="ECO:0007669"/>
    <property type="project" value="TreeGrafter"/>
</dbReference>
<accession>V2XJ17</accession>
<protein>
    <submittedName>
        <fullName evidence="11">Nucleoporin nup40</fullName>
    </submittedName>
</protein>
<proteinExistence type="predicted"/>
<evidence type="ECO:0000313" key="11">
    <source>
        <dbReference type="EMBL" id="ESK92510.1"/>
    </source>
</evidence>
<dbReference type="HOGENOM" id="CLU_809131_0_0_1"/>
<dbReference type="GO" id="GO:0051028">
    <property type="term" value="P:mRNA transport"/>
    <property type="evidence" value="ECO:0007669"/>
    <property type="project" value="UniProtKB-UniRule"/>
</dbReference>
<keyword evidence="6 8" id="KW-0906">Nuclear pore complex</keyword>
<keyword evidence="2 8" id="KW-0813">Transport</keyword>
<feature type="compositionally biased region" description="Polar residues" evidence="9">
    <location>
        <begin position="117"/>
        <end position="132"/>
    </location>
</feature>
<evidence type="ECO:0000256" key="1">
    <source>
        <dbReference type="ARBA" id="ARBA00004567"/>
    </source>
</evidence>
<keyword evidence="12" id="KW-1185">Reference proteome</keyword>
<keyword evidence="4" id="KW-0653">Protein transport</keyword>
<dbReference type="GO" id="GO:0006999">
    <property type="term" value="P:nuclear pore organization"/>
    <property type="evidence" value="ECO:0007669"/>
    <property type="project" value="TreeGrafter"/>
</dbReference>
<organism evidence="11 12">
    <name type="scientific">Moniliophthora roreri (strain MCA 2997)</name>
    <name type="common">Cocoa frosty pod rot fungus</name>
    <name type="synonym">Crinipellis roreri</name>
    <dbReference type="NCBI Taxonomy" id="1381753"/>
    <lineage>
        <taxon>Eukaryota</taxon>
        <taxon>Fungi</taxon>
        <taxon>Dikarya</taxon>
        <taxon>Basidiomycota</taxon>
        <taxon>Agaricomycotina</taxon>
        <taxon>Agaricomycetes</taxon>
        <taxon>Agaricomycetidae</taxon>
        <taxon>Agaricales</taxon>
        <taxon>Marasmiineae</taxon>
        <taxon>Marasmiaceae</taxon>
        <taxon>Moniliophthora</taxon>
    </lineage>
</organism>
<dbReference type="InterPro" id="IPR012677">
    <property type="entry name" value="Nucleotide-bd_a/b_plait_sf"/>
</dbReference>
<dbReference type="Pfam" id="PF05172">
    <property type="entry name" value="RRM_Nup35"/>
    <property type="match status" value="1"/>
</dbReference>
<comment type="subcellular location">
    <subcellularLocation>
        <location evidence="1">Nucleus</location>
        <location evidence="1">Nuclear pore complex</location>
    </subcellularLocation>
</comment>
<dbReference type="GO" id="GO:0017056">
    <property type="term" value="F:structural constituent of nuclear pore"/>
    <property type="evidence" value="ECO:0007669"/>
    <property type="project" value="TreeGrafter"/>
</dbReference>
<keyword evidence="5" id="KW-0811">Translocation</keyword>
<keyword evidence="3 8" id="KW-0509">mRNA transport</keyword>
<dbReference type="GO" id="GO:0044613">
    <property type="term" value="C:nuclear pore central transport channel"/>
    <property type="evidence" value="ECO:0007669"/>
    <property type="project" value="TreeGrafter"/>
</dbReference>
<dbReference type="GO" id="GO:0005543">
    <property type="term" value="F:phospholipid binding"/>
    <property type="evidence" value="ECO:0007669"/>
    <property type="project" value="TreeGrafter"/>
</dbReference>
<feature type="compositionally biased region" description="Polar residues" evidence="9">
    <location>
        <begin position="1"/>
        <end position="11"/>
    </location>
</feature>
<comment type="caution">
    <text evidence="11">The sequence shown here is derived from an EMBL/GenBank/DDBJ whole genome shotgun (WGS) entry which is preliminary data.</text>
</comment>
<gene>
    <name evidence="11" type="ORF">Moror_4458</name>
</gene>
<feature type="region of interest" description="Disordered" evidence="9">
    <location>
        <begin position="302"/>
        <end position="332"/>
    </location>
</feature>
<feature type="region of interest" description="Disordered" evidence="9">
    <location>
        <begin position="57"/>
        <end position="132"/>
    </location>
</feature>
<dbReference type="AlphaFoldDB" id="V2XJ17"/>
<feature type="compositionally biased region" description="Polar residues" evidence="9">
    <location>
        <begin position="100"/>
        <end position="109"/>
    </location>
</feature>
<feature type="region of interest" description="Disordered" evidence="9">
    <location>
        <begin position="1"/>
        <end position="24"/>
    </location>
</feature>
<evidence type="ECO:0000256" key="6">
    <source>
        <dbReference type="ARBA" id="ARBA00023132"/>
    </source>
</evidence>
<dbReference type="Proteomes" id="UP000017559">
    <property type="component" value="Unassembled WGS sequence"/>
</dbReference>
<evidence type="ECO:0000313" key="12">
    <source>
        <dbReference type="Proteomes" id="UP000017559"/>
    </source>
</evidence>
<dbReference type="PANTHER" id="PTHR21527:SF6">
    <property type="entry name" value="NUCLEOPORIN NUP35"/>
    <property type="match status" value="1"/>
</dbReference>
<dbReference type="PROSITE" id="PS51472">
    <property type="entry name" value="RRM_NUP35"/>
    <property type="match status" value="1"/>
</dbReference>
<reference evidence="11 12" key="1">
    <citation type="journal article" date="2014" name="BMC Genomics">
        <title>Genome and secretome analysis of the hemibiotrophic fungal pathogen, Moniliophthora roreri, which causes frosty pod rot disease of cacao: mechanisms of the biotrophic and necrotrophic phases.</title>
        <authorList>
            <person name="Meinhardt L.W."/>
            <person name="Costa G.G.L."/>
            <person name="Thomazella D.P.T."/>
            <person name="Teixeira P.J.P.L."/>
            <person name="Carazzolle M.F."/>
            <person name="Schuster S.C."/>
            <person name="Carlson J.E."/>
            <person name="Guiltinan M.J."/>
            <person name="Mieczkowski P."/>
            <person name="Farmer A."/>
            <person name="Ramaraj T."/>
            <person name="Crozier J."/>
            <person name="Davis R.E."/>
            <person name="Shao J."/>
            <person name="Melnick R.L."/>
            <person name="Pereira G.A.G."/>
            <person name="Bailey B.A."/>
        </authorList>
    </citation>
    <scope>NUCLEOTIDE SEQUENCE [LARGE SCALE GENOMIC DNA]</scope>
    <source>
        <strain evidence="11 12">MCA 2997</strain>
    </source>
</reference>
<dbReference type="PANTHER" id="PTHR21527">
    <property type="entry name" value="NUCLEOPORIN NUP35"/>
    <property type="match status" value="1"/>
</dbReference>
<name>V2XJ17_MONRO</name>
<keyword evidence="7 8" id="KW-0539">Nucleus</keyword>
<evidence type="ECO:0000256" key="7">
    <source>
        <dbReference type="ARBA" id="ARBA00023242"/>
    </source>
</evidence>
<dbReference type="InterPro" id="IPR007846">
    <property type="entry name" value="RRM_NUP35_dom"/>
</dbReference>
<dbReference type="Gene3D" id="3.30.70.330">
    <property type="match status" value="1"/>
</dbReference>
<evidence type="ECO:0000256" key="5">
    <source>
        <dbReference type="ARBA" id="ARBA00023010"/>
    </source>
</evidence>
<dbReference type="KEGG" id="mrr:Moror_4458"/>
<evidence type="ECO:0000256" key="2">
    <source>
        <dbReference type="ARBA" id="ARBA00022448"/>
    </source>
</evidence>
<evidence type="ECO:0000256" key="3">
    <source>
        <dbReference type="ARBA" id="ARBA00022816"/>
    </source>
</evidence>
<evidence type="ECO:0000259" key="10">
    <source>
        <dbReference type="PROSITE" id="PS51472"/>
    </source>
</evidence>
<dbReference type="GO" id="GO:0006607">
    <property type="term" value="P:NLS-bearing protein import into nucleus"/>
    <property type="evidence" value="ECO:0007669"/>
    <property type="project" value="TreeGrafter"/>
</dbReference>
<feature type="compositionally biased region" description="Low complexity" evidence="9">
    <location>
        <begin position="12"/>
        <end position="24"/>
    </location>
</feature>
<sequence length="343" mass="36385">MHSSTFSVAGMSSSTSTHNTNLNSWGNTNTGGSLTASFGDSLSQSRSNYQSGYLMSASQANASPQGSQRVDEAPVVPTKAKMNHSLLRGSTSEFGMDSMFESTSRQRQTLPDEDAPPTSSVNDIPNEVHFNTSNARIPPKRFAESPFSRRARAPTSQQTNAPIYVVVFGYPLDKYSVTVEYFKSLGESTEADPNADILNCFRIGYYDAGDAMRAVRKNGEVLGGSWMIGAKWADPAQAEALLGQPISRAGYSSQATDIPSSSNAMMVDETPASSGSPMTTTPMVGTPIKLAPSASAFRRTAPGMAEKPSTPQPNRASVVATPAPQSSPSKGLVGQVSDLIFGW</sequence>
<dbReference type="OrthoDB" id="3365060at2759"/>
<feature type="domain" description="RRM Nup35-type" evidence="10">
    <location>
        <begin position="159"/>
        <end position="240"/>
    </location>
</feature>
<evidence type="ECO:0000256" key="9">
    <source>
        <dbReference type="SAM" id="MobiDB-lite"/>
    </source>
</evidence>
<evidence type="ECO:0000256" key="4">
    <source>
        <dbReference type="ARBA" id="ARBA00022927"/>
    </source>
</evidence>
<dbReference type="GO" id="GO:0003676">
    <property type="term" value="F:nucleic acid binding"/>
    <property type="evidence" value="ECO:0007669"/>
    <property type="project" value="InterPro"/>
</dbReference>
<feature type="compositionally biased region" description="Polar residues" evidence="9">
    <location>
        <begin position="57"/>
        <end position="68"/>
    </location>
</feature>
<dbReference type="SUPFAM" id="SSF54928">
    <property type="entry name" value="RNA-binding domain, RBD"/>
    <property type="match status" value="1"/>
</dbReference>
<dbReference type="EMBL" id="AWSO01000279">
    <property type="protein sequence ID" value="ESK92510.1"/>
    <property type="molecule type" value="Genomic_DNA"/>
</dbReference>